<accession>A0ABW8ZP25</accession>
<dbReference type="RefSeq" id="WP_408328624.1">
    <property type="nucleotide sequence ID" value="NZ_JAQQFH010000007.1"/>
</dbReference>
<keyword evidence="2" id="KW-1185">Reference proteome</keyword>
<protein>
    <submittedName>
        <fullName evidence="1">Shikimate kinase</fullName>
    </submittedName>
</protein>
<dbReference type="GO" id="GO:0016301">
    <property type="term" value="F:kinase activity"/>
    <property type="evidence" value="ECO:0007669"/>
    <property type="project" value="UniProtKB-KW"/>
</dbReference>
<dbReference type="Proteomes" id="UP001629249">
    <property type="component" value="Unassembled WGS sequence"/>
</dbReference>
<dbReference type="EMBL" id="JAQQFN010000009">
    <property type="protein sequence ID" value="MFL9884098.1"/>
    <property type="molecule type" value="Genomic_DNA"/>
</dbReference>
<gene>
    <name evidence="1" type="ORF">PQR66_13725</name>
</gene>
<name>A0ABW8ZP25_9BURK</name>
<comment type="caution">
    <text evidence="1">The sequence shown here is derived from an EMBL/GenBank/DDBJ whole genome shotgun (WGS) entry which is preliminary data.</text>
</comment>
<organism evidence="1 2">
    <name type="scientific">Paraburkholderia agricolaris</name>
    <dbReference type="NCBI Taxonomy" id="2152888"/>
    <lineage>
        <taxon>Bacteria</taxon>
        <taxon>Pseudomonadati</taxon>
        <taxon>Pseudomonadota</taxon>
        <taxon>Betaproteobacteria</taxon>
        <taxon>Burkholderiales</taxon>
        <taxon>Burkholderiaceae</taxon>
        <taxon>Paraburkholderia</taxon>
    </lineage>
</organism>
<dbReference type="Gene3D" id="3.40.50.300">
    <property type="entry name" value="P-loop containing nucleotide triphosphate hydrolases"/>
    <property type="match status" value="1"/>
</dbReference>
<evidence type="ECO:0000313" key="1">
    <source>
        <dbReference type="EMBL" id="MFL9884098.1"/>
    </source>
</evidence>
<dbReference type="InterPro" id="IPR027417">
    <property type="entry name" value="P-loop_NTPase"/>
</dbReference>
<proteinExistence type="predicted"/>
<reference evidence="1 2" key="1">
    <citation type="journal article" date="2024" name="Chem. Sci.">
        <title>Discovery of megapolipeptins by genome mining of a Burkholderiales bacteria collection.</title>
        <authorList>
            <person name="Paulo B.S."/>
            <person name="Recchia M.J.J."/>
            <person name="Lee S."/>
            <person name="Fergusson C.H."/>
            <person name="Romanowski S.B."/>
            <person name="Hernandez A."/>
            <person name="Krull N."/>
            <person name="Liu D.Y."/>
            <person name="Cavanagh H."/>
            <person name="Bos A."/>
            <person name="Gray C.A."/>
            <person name="Murphy B.T."/>
            <person name="Linington R.G."/>
            <person name="Eustaquio A.S."/>
        </authorList>
    </citation>
    <scope>NUCLEOTIDE SEQUENCE [LARGE SCALE GENOMIC DNA]</scope>
    <source>
        <strain evidence="1 2">RL16-012-BIC-B</strain>
    </source>
</reference>
<dbReference type="SUPFAM" id="SSF52540">
    <property type="entry name" value="P-loop containing nucleoside triphosphate hydrolases"/>
    <property type="match status" value="1"/>
</dbReference>
<sequence length="165" mass="17901">MDIVCINGPINSGKSTVGRCLCELLPEAQFVEGDDHDAPEYADLDTRISVSLARIEALIINANTDLVVAYPLRAEDYARIVAAAARRGAGVFVATLSPPLAESLRNRGTRALSQAECTRIVEMYEEGYADRRFTNFLLDNAALTPIQTASAIKAALMAWRAGETR</sequence>
<keyword evidence="1" id="KW-0418">Kinase</keyword>
<evidence type="ECO:0000313" key="2">
    <source>
        <dbReference type="Proteomes" id="UP001629249"/>
    </source>
</evidence>
<keyword evidence="1" id="KW-0808">Transferase</keyword>